<dbReference type="RefSeq" id="WP_145196550.1">
    <property type="nucleotide sequence ID" value="NZ_CP036434.1"/>
</dbReference>
<sequence>MPEAHSYDYAVVRVVPRVHREEFLNAGVILSCEGEDFLEARIDLDRDCLLRMDPGADLPRIEKHLESIVQICAGGPGSGPIGALSRRARYHWLTALRSSMIQTSLSHMGFTEDASATLHRLTRQLVSRDADSA</sequence>
<proteinExistence type="predicted"/>
<evidence type="ECO:0000313" key="1">
    <source>
        <dbReference type="EMBL" id="QDV06402.1"/>
    </source>
</evidence>
<dbReference type="EMBL" id="CP036434">
    <property type="protein sequence ID" value="QDV06402.1"/>
    <property type="molecule type" value="Genomic_DNA"/>
</dbReference>
<organism evidence="1 2">
    <name type="scientific">Saltatorellus ferox</name>
    <dbReference type="NCBI Taxonomy" id="2528018"/>
    <lineage>
        <taxon>Bacteria</taxon>
        <taxon>Pseudomonadati</taxon>
        <taxon>Planctomycetota</taxon>
        <taxon>Planctomycetia</taxon>
        <taxon>Planctomycetia incertae sedis</taxon>
        <taxon>Saltatorellus</taxon>
    </lineage>
</organism>
<evidence type="ECO:0000313" key="2">
    <source>
        <dbReference type="Proteomes" id="UP000320390"/>
    </source>
</evidence>
<evidence type="ECO:0008006" key="3">
    <source>
        <dbReference type="Google" id="ProtNLM"/>
    </source>
</evidence>
<dbReference type="Pfam" id="PF11236">
    <property type="entry name" value="DUF3037"/>
    <property type="match status" value="1"/>
</dbReference>
<dbReference type="InterPro" id="IPR021398">
    <property type="entry name" value="DUF3037"/>
</dbReference>
<dbReference type="OrthoDB" id="9803207at2"/>
<name>A0A518EQN9_9BACT</name>
<dbReference type="Proteomes" id="UP000320390">
    <property type="component" value="Chromosome"/>
</dbReference>
<accession>A0A518EQN9</accession>
<reference evidence="1 2" key="1">
    <citation type="submission" date="2019-02" db="EMBL/GenBank/DDBJ databases">
        <title>Deep-cultivation of Planctomycetes and their phenomic and genomic characterization uncovers novel biology.</title>
        <authorList>
            <person name="Wiegand S."/>
            <person name="Jogler M."/>
            <person name="Boedeker C."/>
            <person name="Pinto D."/>
            <person name="Vollmers J."/>
            <person name="Rivas-Marin E."/>
            <person name="Kohn T."/>
            <person name="Peeters S.H."/>
            <person name="Heuer A."/>
            <person name="Rast P."/>
            <person name="Oberbeckmann S."/>
            <person name="Bunk B."/>
            <person name="Jeske O."/>
            <person name="Meyerdierks A."/>
            <person name="Storesund J.E."/>
            <person name="Kallscheuer N."/>
            <person name="Luecker S."/>
            <person name="Lage O.M."/>
            <person name="Pohl T."/>
            <person name="Merkel B.J."/>
            <person name="Hornburger P."/>
            <person name="Mueller R.-W."/>
            <person name="Bruemmer F."/>
            <person name="Labrenz M."/>
            <person name="Spormann A.M."/>
            <person name="Op den Camp H."/>
            <person name="Overmann J."/>
            <person name="Amann R."/>
            <person name="Jetten M.S.M."/>
            <person name="Mascher T."/>
            <person name="Medema M.H."/>
            <person name="Devos D.P."/>
            <person name="Kaster A.-K."/>
            <person name="Ovreas L."/>
            <person name="Rohde M."/>
            <person name="Galperin M.Y."/>
            <person name="Jogler C."/>
        </authorList>
    </citation>
    <scope>NUCLEOTIDE SEQUENCE [LARGE SCALE GENOMIC DNA]</scope>
    <source>
        <strain evidence="1 2">Poly30</strain>
    </source>
</reference>
<keyword evidence="2" id="KW-1185">Reference proteome</keyword>
<dbReference type="AlphaFoldDB" id="A0A518EQN9"/>
<protein>
    <recommendedName>
        <fullName evidence="3">DUF3037 domain-containing protein</fullName>
    </recommendedName>
</protein>
<gene>
    <name evidence="1" type="ORF">Poly30_19110</name>
</gene>